<keyword evidence="1" id="KW-1133">Transmembrane helix</keyword>
<organism evidence="2">
    <name type="scientific">Siphoviridae sp. ctAUQ2</name>
    <dbReference type="NCBI Taxonomy" id="2826182"/>
    <lineage>
        <taxon>Viruses</taxon>
        <taxon>Duplodnaviria</taxon>
        <taxon>Heunggongvirae</taxon>
        <taxon>Uroviricota</taxon>
        <taxon>Caudoviricetes</taxon>
    </lineage>
</organism>
<name>A0A8S5MYV3_9CAUD</name>
<feature type="transmembrane region" description="Helical" evidence="1">
    <location>
        <begin position="6"/>
        <end position="25"/>
    </location>
</feature>
<evidence type="ECO:0000256" key="1">
    <source>
        <dbReference type="SAM" id="Phobius"/>
    </source>
</evidence>
<evidence type="ECO:0000313" key="2">
    <source>
        <dbReference type="EMBL" id="DAD87589.1"/>
    </source>
</evidence>
<accession>A0A8S5MYV3</accession>
<protein>
    <submittedName>
        <fullName evidence="2">Uncharacterized protein</fullName>
    </submittedName>
</protein>
<dbReference type="EMBL" id="BK015022">
    <property type="protein sequence ID" value="DAD87589.1"/>
    <property type="molecule type" value="Genomic_DNA"/>
</dbReference>
<keyword evidence="1" id="KW-0472">Membrane</keyword>
<sequence length="112" mass="13273">MIVSIVTSICAVCCIIATALLYRFFKQQTEYIDIIADTMYVQLQMIKFLSDAETSNLWKIRQEIYNWQCQWAAKDEYEAAQQAQQMIKHIKELIKIHANLTKEYEDNERTNE</sequence>
<proteinExistence type="predicted"/>
<reference evidence="2" key="1">
    <citation type="journal article" date="2021" name="Proc. Natl. Acad. Sci. U.S.A.">
        <title>A Catalog of Tens of Thousands of Viruses from Human Metagenomes Reveals Hidden Associations with Chronic Diseases.</title>
        <authorList>
            <person name="Tisza M.J."/>
            <person name="Buck C.B."/>
        </authorList>
    </citation>
    <scope>NUCLEOTIDE SEQUENCE</scope>
    <source>
        <strain evidence="2">CtAUQ2</strain>
    </source>
</reference>
<keyword evidence="1" id="KW-0812">Transmembrane</keyword>